<dbReference type="InterPro" id="IPR036412">
    <property type="entry name" value="HAD-like_sf"/>
</dbReference>
<feature type="transmembrane region" description="Helical" evidence="16">
    <location>
        <begin position="1052"/>
        <end position="1073"/>
    </location>
</feature>
<feature type="transmembrane region" description="Helical" evidence="16">
    <location>
        <begin position="385"/>
        <end position="406"/>
    </location>
</feature>
<feature type="binding site" evidence="15">
    <location>
        <position position="967"/>
    </location>
    <ligand>
        <name>Mg(2+)</name>
        <dbReference type="ChEBI" id="CHEBI:18420"/>
    </ligand>
</feature>
<dbReference type="InterPro" id="IPR023298">
    <property type="entry name" value="ATPase_P-typ_TM_dom_sf"/>
</dbReference>
<dbReference type="NCBIfam" id="TIGR01494">
    <property type="entry name" value="ATPase_P-type"/>
    <property type="match status" value="1"/>
</dbReference>
<dbReference type="InterPro" id="IPR001757">
    <property type="entry name" value="P_typ_ATPase"/>
</dbReference>
<feature type="binding site" evidence="14">
    <location>
        <position position="498"/>
    </location>
    <ligand>
        <name>ATP</name>
        <dbReference type="ChEBI" id="CHEBI:30616"/>
    </ligand>
</feature>
<feature type="region of interest" description="Disordered" evidence="17">
    <location>
        <begin position="857"/>
        <end position="877"/>
    </location>
</feature>
<feature type="binding site" evidence="15">
    <location>
        <position position="498"/>
    </location>
    <ligand>
        <name>Mg(2+)</name>
        <dbReference type="ChEBI" id="CHEBI:18420"/>
    </ligand>
</feature>
<comment type="catalytic activity">
    <reaction evidence="12">
        <text>a 1,2-diacyl-sn-glycero-3-phosphoethanolamine(out) + ATP + H2O = a 1,2-diacyl-sn-glycero-3-phosphoethanolamine(in) + ADP + phosphate + H(+)</text>
        <dbReference type="Rhea" id="RHEA:66132"/>
        <dbReference type="ChEBI" id="CHEBI:15377"/>
        <dbReference type="ChEBI" id="CHEBI:15378"/>
        <dbReference type="ChEBI" id="CHEBI:30616"/>
        <dbReference type="ChEBI" id="CHEBI:43474"/>
        <dbReference type="ChEBI" id="CHEBI:64612"/>
        <dbReference type="ChEBI" id="CHEBI:456216"/>
    </reaction>
    <physiologicalReaction direction="left-to-right" evidence="12">
        <dbReference type="Rhea" id="RHEA:66133"/>
    </physiologicalReaction>
</comment>
<evidence type="ECO:0000313" key="21">
    <source>
        <dbReference type="Proteomes" id="UP000799118"/>
    </source>
</evidence>
<evidence type="ECO:0000256" key="9">
    <source>
        <dbReference type="ARBA" id="ARBA00022989"/>
    </source>
</evidence>
<feature type="transmembrane region" description="Helical" evidence="16">
    <location>
        <begin position="113"/>
        <end position="131"/>
    </location>
</feature>
<evidence type="ECO:0000256" key="5">
    <source>
        <dbReference type="ARBA" id="ARBA00022741"/>
    </source>
</evidence>
<feature type="binding site" evidence="14">
    <location>
        <position position="966"/>
    </location>
    <ligand>
        <name>ATP</name>
        <dbReference type="ChEBI" id="CHEBI:30616"/>
    </ligand>
</feature>
<feature type="transmembrane region" description="Helical" evidence="16">
    <location>
        <begin position="1202"/>
        <end position="1225"/>
    </location>
</feature>
<dbReference type="Pfam" id="PF16212">
    <property type="entry name" value="PhoLip_ATPase_C"/>
    <property type="match status" value="1"/>
</dbReference>
<evidence type="ECO:0000256" key="16">
    <source>
        <dbReference type="RuleBase" id="RU362033"/>
    </source>
</evidence>
<gene>
    <name evidence="20" type="ORF">BT96DRAFT_974512</name>
</gene>
<keyword evidence="10 16" id="KW-0472">Membrane</keyword>
<dbReference type="Pfam" id="PF16209">
    <property type="entry name" value="PhoLip_ATPase_N"/>
    <property type="match status" value="1"/>
</dbReference>
<feature type="binding site" evidence="14">
    <location>
        <position position="937"/>
    </location>
    <ligand>
        <name>ATP</name>
        <dbReference type="ChEBI" id="CHEBI:30616"/>
    </ligand>
</feature>
<feature type="binding site" evidence="14">
    <location>
        <position position="810"/>
    </location>
    <ligand>
        <name>ATP</name>
        <dbReference type="ChEBI" id="CHEBI:30616"/>
    </ligand>
</feature>
<feature type="binding site" evidence="14">
    <location>
        <position position="500"/>
    </location>
    <ligand>
        <name>ATP</name>
        <dbReference type="ChEBI" id="CHEBI:30616"/>
    </ligand>
</feature>
<comment type="cofactor">
    <cofactor evidence="15">
        <name>Mg(2+)</name>
        <dbReference type="ChEBI" id="CHEBI:18420"/>
    </cofactor>
</comment>
<feature type="binding site" evidence="14">
    <location>
        <position position="812"/>
    </location>
    <ligand>
        <name>ATP</name>
        <dbReference type="ChEBI" id="CHEBI:30616"/>
    </ligand>
</feature>
<dbReference type="InterPro" id="IPR044492">
    <property type="entry name" value="P_typ_ATPase_HD_dom"/>
</dbReference>
<organism evidence="20 21">
    <name type="scientific">Gymnopus androsaceus JB14</name>
    <dbReference type="NCBI Taxonomy" id="1447944"/>
    <lineage>
        <taxon>Eukaryota</taxon>
        <taxon>Fungi</taxon>
        <taxon>Dikarya</taxon>
        <taxon>Basidiomycota</taxon>
        <taxon>Agaricomycotina</taxon>
        <taxon>Agaricomycetes</taxon>
        <taxon>Agaricomycetidae</taxon>
        <taxon>Agaricales</taxon>
        <taxon>Marasmiineae</taxon>
        <taxon>Omphalotaceae</taxon>
        <taxon>Gymnopus</taxon>
    </lineage>
</organism>
<dbReference type="SUPFAM" id="SSF56784">
    <property type="entry name" value="HAD-like"/>
    <property type="match status" value="1"/>
</dbReference>
<feature type="binding site" evidence="14">
    <location>
        <position position="943"/>
    </location>
    <ligand>
        <name>ATP</name>
        <dbReference type="ChEBI" id="CHEBI:30616"/>
    </ligand>
</feature>
<dbReference type="Proteomes" id="UP000799118">
    <property type="component" value="Unassembled WGS sequence"/>
</dbReference>
<dbReference type="Gene3D" id="3.40.50.1000">
    <property type="entry name" value="HAD superfamily/HAD-like"/>
    <property type="match status" value="1"/>
</dbReference>
<dbReference type="SFLD" id="SFLDS00003">
    <property type="entry name" value="Haloacid_Dehalogenase"/>
    <property type="match status" value="1"/>
</dbReference>
<feature type="region of interest" description="Disordered" evidence="17">
    <location>
        <begin position="1344"/>
        <end position="1377"/>
    </location>
</feature>
<feature type="region of interest" description="Disordered" evidence="17">
    <location>
        <begin position="178"/>
        <end position="205"/>
    </location>
</feature>
<comment type="similarity">
    <text evidence="2 16">Belongs to the cation transport ATPase (P-type) (TC 3.A.3) family. Type IV subfamily.</text>
</comment>
<keyword evidence="9 16" id="KW-1133">Transmembrane helix</keyword>
<dbReference type="EC" id="7.6.2.1" evidence="16"/>
<comment type="subcellular location">
    <subcellularLocation>
        <location evidence="1 16">Membrane</location>
        <topology evidence="1 16">Multi-pass membrane protein</topology>
    </subcellularLocation>
</comment>
<evidence type="ECO:0000256" key="1">
    <source>
        <dbReference type="ARBA" id="ARBA00004141"/>
    </source>
</evidence>
<feature type="binding site" evidence="14">
    <location>
        <position position="811"/>
    </location>
    <ligand>
        <name>ATP</name>
        <dbReference type="ChEBI" id="CHEBI:30616"/>
    </ligand>
</feature>
<accession>A0A6A4HVX0</accession>
<dbReference type="Pfam" id="PF13246">
    <property type="entry name" value="Cation_ATPase"/>
    <property type="match status" value="1"/>
</dbReference>
<dbReference type="FunFam" id="3.40.50.1000:FF:000001">
    <property type="entry name" value="Phospholipid-transporting ATPase IC"/>
    <property type="match status" value="1"/>
</dbReference>
<proteinExistence type="inferred from homology"/>
<dbReference type="Gene3D" id="2.70.150.10">
    <property type="entry name" value="Calcium-transporting ATPase, cytoplasmic transduction domain A"/>
    <property type="match status" value="1"/>
</dbReference>
<dbReference type="OrthoDB" id="377733at2759"/>
<protein>
    <recommendedName>
        <fullName evidence="16">Phospholipid-transporting ATPase</fullName>
        <ecNumber evidence="16">7.6.2.1</ecNumber>
    </recommendedName>
</protein>
<evidence type="ECO:0000313" key="20">
    <source>
        <dbReference type="EMBL" id="KAE9402053.1"/>
    </source>
</evidence>
<evidence type="ECO:0000256" key="13">
    <source>
        <dbReference type="PIRSR" id="PIRSR606539-1"/>
    </source>
</evidence>
<comment type="catalytic activity">
    <reaction evidence="11 16">
        <text>ATP + H2O + phospholipidSide 1 = ADP + phosphate + phospholipidSide 2.</text>
        <dbReference type="EC" id="7.6.2.1"/>
    </reaction>
</comment>
<dbReference type="InterPro" id="IPR023299">
    <property type="entry name" value="ATPase_P-typ_cyto_dom_N"/>
</dbReference>
<dbReference type="InterPro" id="IPR008250">
    <property type="entry name" value="ATPase_P-typ_transduc_dom_A_sf"/>
</dbReference>
<evidence type="ECO:0000256" key="17">
    <source>
        <dbReference type="SAM" id="MobiDB-lite"/>
    </source>
</evidence>
<keyword evidence="7 15" id="KW-0460">Magnesium</keyword>
<dbReference type="SUPFAM" id="SSF81653">
    <property type="entry name" value="Calcium ATPase, transduction domain A"/>
    <property type="match status" value="1"/>
</dbReference>
<feature type="binding site" evidence="15">
    <location>
        <position position="500"/>
    </location>
    <ligand>
        <name>Mg(2+)</name>
        <dbReference type="ChEBI" id="CHEBI:18420"/>
    </ligand>
</feature>
<sequence length="1377" mass="154003">MADTKKKDGGLKAFYRKVSAFSIEDIFSQKRPPGPPRIVFVNENLPGDYLDAKAKVKKQHVYTSNQVISSKYTLITFIPRNLLEQFRRVANIYFLGLSILQFFSTFATISPGVVILPLIIIIALTALKDGYEDFRRHQSDRRVNQSEVEVLAGSNWTNPNMTKRKSKTFVRGLVPKMGSRKPKPVTPAPPVDPETTLTAPPVHHRRRSSNRLSFIKQVDDDDAYWKSTLWEDVRVGDFVRITDNRPIPADVLICATSDPENVAYVETMNLDGETNLKSRNAVPGLTHLSSPEACTNSANSFQVHCDRPENNMYRLNAMVEMGGEKDKKKIPVDLQTVLLRGTVLKNTDWVIGVVLFTGQDTKIVMNSGGTPSKRSRVERQMNPQVLINLALIAIMAVVCAIVDSVLEKQYFPLGAPWLYDDNLPGYNPQADGGITFAFALLTFQDLVPISLYLSIEVVRTIQAIFIYFDKDIAYDKSRTTSTSYSSEKLELIEYIFSDKTGTLTQNSMVFRQCSVGGKAYRGDPEVLTDGEDETNKNSDSIELEKEILHEHIARPTPPQSGYSTDANSSQGLTPFSSTPRTKTNNPRFKDAVLTSDITAACTESDDPALSSSHPLTGVIEYKAQSPDEAALVQAAADVGYVFLGRDKEILSLHTPASVVSGNEREGGGEMTPAPVPERYELLHILEFSSARKRMSVIVRKLDEEGEEQGGAGRIFLLSKGADNVIFERLKTGGSSEEALRDETERHLKDEYQSWSHRYHEASVALDNREEMIETDLRLLGATAIEDRLQDGVPEAIADLKRAGIKIWVATGDKLETAIAIGRSTNLIGPESNIIVVRGSSKPVAQQINNALDRFFPEHNLEGKQKPPSRPSTPSRMYPLTRADTNVSSIVGGDNGDRPGGFVLVVDGAALLHAFESDENKALLLKLGTLCEGVICCRVSPLQKALVVRLVKDGLKAMTLAIGDGANDVSMIQAADVGVGISGEEGLQAVNSSDYAIAQFRFLKKLLLVHGHWSYARNGTMILNFFYKNAVPTGILWWFQIYCAWSATFAMDYSYILFWNSLWTIAPVVGLGLFDRILDSETLMDLPELYHYGREKYWFAWRDFFIYILDGIYQSVIIYFFIMFTYETTSARHDGYSVDLYEWSTVTAVSGVLVVDIFTGMCASAWTWWLVFFVFIGIVVVWAFTFIYSALSPAFEFTNLYGFYYFLGASSYFWFGLVITFILALAPRYLAKAYKASFRPDDIDIVRRIKKDNPYFDFKHYDHQSNVGIGLTEMKQRRRTSRVDMSLTLDPPGDRPRPSMDLRSASRTDMSTGLVSVDRGFDFAAEDDGVAIRRIQTNLSERFSSRNLVPDGGDGKKGKRSRFLSLKRGLTKKNRQNE</sequence>
<keyword evidence="8 16" id="KW-1278">Translocase</keyword>
<dbReference type="GO" id="GO:0045332">
    <property type="term" value="P:phospholipid translocation"/>
    <property type="evidence" value="ECO:0007669"/>
    <property type="project" value="TreeGrafter"/>
</dbReference>
<evidence type="ECO:0000259" key="19">
    <source>
        <dbReference type="Pfam" id="PF16212"/>
    </source>
</evidence>
<dbReference type="SUPFAM" id="SSF81660">
    <property type="entry name" value="Metal cation-transporting ATPase, ATP-binding domain N"/>
    <property type="match status" value="1"/>
</dbReference>
<dbReference type="InterPro" id="IPR032630">
    <property type="entry name" value="P_typ_ATPase_c"/>
</dbReference>
<keyword evidence="3 16" id="KW-0812">Transmembrane</keyword>
<feature type="transmembrane region" description="Helical" evidence="16">
    <location>
        <begin position="1142"/>
        <end position="1160"/>
    </location>
</feature>
<dbReference type="SUPFAM" id="SSF81665">
    <property type="entry name" value="Calcium ATPase, transmembrane domain M"/>
    <property type="match status" value="1"/>
</dbReference>
<evidence type="ECO:0000259" key="18">
    <source>
        <dbReference type="Pfam" id="PF16209"/>
    </source>
</evidence>
<keyword evidence="6 14" id="KW-0067">ATP-binding</keyword>
<dbReference type="PRINTS" id="PR00119">
    <property type="entry name" value="CATATPASE"/>
</dbReference>
<feature type="region of interest" description="Disordered" evidence="17">
    <location>
        <begin position="1276"/>
        <end position="1307"/>
    </location>
</feature>
<feature type="active site" description="4-aspartylphosphate intermediate" evidence="13">
    <location>
        <position position="498"/>
    </location>
</feature>
<dbReference type="GO" id="GO:0000287">
    <property type="term" value="F:magnesium ion binding"/>
    <property type="evidence" value="ECO:0007669"/>
    <property type="project" value="UniProtKB-UniRule"/>
</dbReference>
<feature type="binding site" evidence="14">
    <location>
        <position position="499"/>
    </location>
    <ligand>
        <name>ATP</name>
        <dbReference type="ChEBI" id="CHEBI:30616"/>
    </ligand>
</feature>
<dbReference type="SFLD" id="SFLDG00002">
    <property type="entry name" value="C1.7:_P-type_atpase_like"/>
    <property type="match status" value="1"/>
</dbReference>
<evidence type="ECO:0000256" key="15">
    <source>
        <dbReference type="PIRSR" id="PIRSR606539-3"/>
    </source>
</evidence>
<dbReference type="GO" id="GO:0005524">
    <property type="term" value="F:ATP binding"/>
    <property type="evidence" value="ECO:0007669"/>
    <property type="project" value="UniProtKB-UniRule"/>
</dbReference>
<feature type="domain" description="P-type ATPase N-terminal" evidence="18">
    <location>
        <begin position="57"/>
        <end position="113"/>
    </location>
</feature>
<evidence type="ECO:0000256" key="3">
    <source>
        <dbReference type="ARBA" id="ARBA00022692"/>
    </source>
</evidence>
<feature type="region of interest" description="Disordered" evidence="17">
    <location>
        <begin position="552"/>
        <end position="588"/>
    </location>
</feature>
<evidence type="ECO:0000256" key="8">
    <source>
        <dbReference type="ARBA" id="ARBA00022967"/>
    </source>
</evidence>
<feature type="binding site" evidence="15">
    <location>
        <position position="963"/>
    </location>
    <ligand>
        <name>Mg(2+)</name>
        <dbReference type="ChEBI" id="CHEBI:18420"/>
    </ligand>
</feature>
<dbReference type="PROSITE" id="PS00154">
    <property type="entry name" value="ATPASE_E1_E2"/>
    <property type="match status" value="1"/>
</dbReference>
<feature type="binding site" evidence="14">
    <location>
        <position position="719"/>
    </location>
    <ligand>
        <name>ATP</name>
        <dbReference type="ChEBI" id="CHEBI:30616"/>
    </ligand>
</feature>
<dbReference type="PANTHER" id="PTHR24092">
    <property type="entry name" value="PROBABLE PHOSPHOLIPID-TRANSPORTING ATPASE"/>
    <property type="match status" value="1"/>
</dbReference>
<dbReference type="InterPro" id="IPR032631">
    <property type="entry name" value="P-type_ATPase_N"/>
</dbReference>
<feature type="binding site" evidence="14">
    <location>
        <position position="687"/>
    </location>
    <ligand>
        <name>ATP</name>
        <dbReference type="ChEBI" id="CHEBI:30616"/>
    </ligand>
</feature>
<dbReference type="InterPro" id="IPR006539">
    <property type="entry name" value="P-type_ATPase_IV"/>
</dbReference>
<evidence type="ECO:0000256" key="12">
    <source>
        <dbReference type="ARBA" id="ARBA00049128"/>
    </source>
</evidence>
<keyword evidence="21" id="KW-1185">Reference proteome</keyword>
<keyword evidence="5 14" id="KW-0547">Nucleotide-binding</keyword>
<feature type="binding site" evidence="14">
    <location>
        <position position="967"/>
    </location>
    <ligand>
        <name>ATP</name>
        <dbReference type="ChEBI" id="CHEBI:30616"/>
    </ligand>
</feature>
<feature type="transmembrane region" description="Helical" evidence="16">
    <location>
        <begin position="1167"/>
        <end position="1190"/>
    </location>
</feature>
<evidence type="ECO:0000256" key="14">
    <source>
        <dbReference type="PIRSR" id="PIRSR606539-2"/>
    </source>
</evidence>
<evidence type="ECO:0000256" key="6">
    <source>
        <dbReference type="ARBA" id="ARBA00022840"/>
    </source>
</evidence>
<evidence type="ECO:0000256" key="10">
    <source>
        <dbReference type="ARBA" id="ARBA00023136"/>
    </source>
</evidence>
<feature type="compositionally biased region" description="Basic residues" evidence="17">
    <location>
        <begin position="1368"/>
        <end position="1377"/>
    </location>
</feature>
<evidence type="ECO:0000256" key="2">
    <source>
        <dbReference type="ARBA" id="ARBA00008109"/>
    </source>
</evidence>
<dbReference type="GO" id="GO:0016887">
    <property type="term" value="F:ATP hydrolysis activity"/>
    <property type="evidence" value="ECO:0007669"/>
    <property type="project" value="InterPro"/>
</dbReference>
<feature type="binding site" evidence="14">
    <location>
        <position position="628"/>
    </location>
    <ligand>
        <name>ATP</name>
        <dbReference type="ChEBI" id="CHEBI:30616"/>
    </ligand>
</feature>
<feature type="compositionally biased region" description="Basic and acidic residues" evidence="17">
    <location>
        <begin position="1291"/>
        <end position="1305"/>
    </location>
</feature>
<evidence type="ECO:0000256" key="4">
    <source>
        <dbReference type="ARBA" id="ARBA00022723"/>
    </source>
</evidence>
<name>A0A6A4HVX0_9AGAR</name>
<dbReference type="InterPro" id="IPR018303">
    <property type="entry name" value="ATPase_P-typ_P_site"/>
</dbReference>
<feature type="compositionally biased region" description="Polar residues" evidence="17">
    <location>
        <begin position="559"/>
        <end position="586"/>
    </location>
</feature>
<feature type="domain" description="P-type ATPase C-terminal" evidence="19">
    <location>
        <begin position="989"/>
        <end position="1239"/>
    </location>
</feature>
<feature type="transmembrane region" description="Helical" evidence="16">
    <location>
        <begin position="1024"/>
        <end position="1046"/>
    </location>
</feature>
<dbReference type="NCBIfam" id="TIGR01652">
    <property type="entry name" value="ATPase-Plipid"/>
    <property type="match status" value="1"/>
</dbReference>
<dbReference type="GO" id="GO:0005886">
    <property type="term" value="C:plasma membrane"/>
    <property type="evidence" value="ECO:0007669"/>
    <property type="project" value="TreeGrafter"/>
</dbReference>
<feature type="transmembrane region" description="Helical" evidence="16">
    <location>
        <begin position="1103"/>
        <end position="1122"/>
    </location>
</feature>
<keyword evidence="4 15" id="KW-0479">Metal-binding</keyword>
<evidence type="ECO:0000256" key="7">
    <source>
        <dbReference type="ARBA" id="ARBA00022842"/>
    </source>
</evidence>
<dbReference type="Gene3D" id="3.40.1110.10">
    <property type="entry name" value="Calcium-transporting ATPase, cytoplasmic domain N"/>
    <property type="match status" value="1"/>
</dbReference>
<dbReference type="InterPro" id="IPR023214">
    <property type="entry name" value="HAD_sf"/>
</dbReference>
<evidence type="ECO:0000256" key="11">
    <source>
        <dbReference type="ARBA" id="ARBA00034036"/>
    </source>
</evidence>
<dbReference type="EMBL" id="ML769439">
    <property type="protein sequence ID" value="KAE9402053.1"/>
    <property type="molecule type" value="Genomic_DNA"/>
</dbReference>
<dbReference type="PANTHER" id="PTHR24092:SF153">
    <property type="entry name" value="PHOSPHOLIPID-TRANSPORTING ATPASE"/>
    <property type="match status" value="1"/>
</dbReference>
<dbReference type="SFLD" id="SFLDF00027">
    <property type="entry name" value="p-type_atpase"/>
    <property type="match status" value="1"/>
</dbReference>
<reference evidence="20" key="1">
    <citation type="journal article" date="2019" name="Environ. Microbiol.">
        <title>Fungal ecological strategies reflected in gene transcription - a case study of two litter decomposers.</title>
        <authorList>
            <person name="Barbi F."/>
            <person name="Kohler A."/>
            <person name="Barry K."/>
            <person name="Baskaran P."/>
            <person name="Daum C."/>
            <person name="Fauchery L."/>
            <person name="Ihrmark K."/>
            <person name="Kuo A."/>
            <person name="LaButti K."/>
            <person name="Lipzen A."/>
            <person name="Morin E."/>
            <person name="Grigoriev I.V."/>
            <person name="Henrissat B."/>
            <person name="Lindahl B."/>
            <person name="Martin F."/>
        </authorList>
    </citation>
    <scope>NUCLEOTIDE SEQUENCE</scope>
    <source>
        <strain evidence="20">JB14</strain>
    </source>
</reference>
<dbReference type="GO" id="GO:0140326">
    <property type="term" value="F:ATPase-coupled intramembrane lipid transporter activity"/>
    <property type="evidence" value="ECO:0007669"/>
    <property type="project" value="UniProtKB-EC"/>
</dbReference>